<dbReference type="PANTHER" id="PTHR23502:SF47">
    <property type="entry name" value="MAJOR FACILITATOR SUPERFAMILY (MFS) PROFILE DOMAIN-CONTAINING PROTEIN-RELATED"/>
    <property type="match status" value="1"/>
</dbReference>
<feature type="transmembrane region" description="Helical" evidence="7">
    <location>
        <begin position="514"/>
        <end position="537"/>
    </location>
</feature>
<keyword evidence="4 7" id="KW-1133">Transmembrane helix</keyword>
<feature type="transmembrane region" description="Helical" evidence="7">
    <location>
        <begin position="447"/>
        <end position="468"/>
    </location>
</feature>
<evidence type="ECO:0000256" key="3">
    <source>
        <dbReference type="ARBA" id="ARBA00022692"/>
    </source>
</evidence>
<feature type="transmembrane region" description="Helical" evidence="7">
    <location>
        <begin position="422"/>
        <end position="441"/>
    </location>
</feature>
<dbReference type="GO" id="GO:0005886">
    <property type="term" value="C:plasma membrane"/>
    <property type="evidence" value="ECO:0007669"/>
    <property type="project" value="TreeGrafter"/>
</dbReference>
<feature type="transmembrane region" description="Helical" evidence="7">
    <location>
        <begin position="237"/>
        <end position="258"/>
    </location>
</feature>
<keyword evidence="3 7" id="KW-0812">Transmembrane</keyword>
<protein>
    <recommendedName>
        <fullName evidence="8">Major facilitator superfamily (MFS) profile domain-containing protein</fullName>
    </recommendedName>
</protein>
<organism evidence="9 10">
    <name type="scientific">Didymella heteroderae</name>
    <dbReference type="NCBI Taxonomy" id="1769908"/>
    <lineage>
        <taxon>Eukaryota</taxon>
        <taxon>Fungi</taxon>
        <taxon>Dikarya</taxon>
        <taxon>Ascomycota</taxon>
        <taxon>Pezizomycotina</taxon>
        <taxon>Dothideomycetes</taxon>
        <taxon>Pleosporomycetidae</taxon>
        <taxon>Pleosporales</taxon>
        <taxon>Pleosporineae</taxon>
        <taxon>Didymellaceae</taxon>
        <taxon>Didymella</taxon>
    </lineage>
</organism>
<feature type="domain" description="Major facilitator superfamily (MFS) profile" evidence="8">
    <location>
        <begin position="109"/>
        <end position="539"/>
    </location>
</feature>
<feature type="transmembrane region" description="Helical" evidence="7">
    <location>
        <begin position="480"/>
        <end position="508"/>
    </location>
</feature>
<feature type="transmembrane region" description="Helical" evidence="7">
    <location>
        <begin position="378"/>
        <end position="401"/>
    </location>
</feature>
<dbReference type="FunFam" id="1.20.1250.20:FF:000082">
    <property type="entry name" value="MFS multidrug transporter, putative"/>
    <property type="match status" value="1"/>
</dbReference>
<sequence length="552" mass="60652">MALSHAGPTQHTRGGVEGRDAELAQEEAEESHEIYLTQPPQEVYRALSRVATARSIGTRLGVALTGIAVRDRRTNEGGAGAGKVFVVAFEGDNDPSKPHNWSTIRRLCATAMVALIGFVVGAAASIDSPATHRAAQEFRVSDVVEILATGLFLIGFGVGALFAGPLSETLGRNPVYIITLTIYMIFIMASGLAKNIQQQLVFRFLAGFFGSTPLTCAGGSISDLWTPMERVFAFPMFANAAFLGPVMGPVLGGFIAQYAASWRWVEWTTLIMSGLVLILVVIFQPETYAPILLAWKAQHLRKVTGDHRFAAEMEIRGEPFLHRLGTALYRPFLLALEPIVFLITLYLTVIYIVLFTFLDGYDYIFGEIHGTGPGITGLLFLNIAIGLFGASLWVPLIYKWAKREMIAIEERGGSRLPPEFRLWYAMFGAPAIPISLFWMGWTSYPHISIWSPILAGVLFGYGVLCVFISSYQYIIDSYEMYAASALTSVTLVRYVTAGGMTVVGIPFYKNMGVHYTLTILGAISALLVPVPYLFYIYGKRIRSTSKYAVVHE</sequence>
<name>A0A9P4WTU5_9PLEO</name>
<dbReference type="Gene3D" id="1.20.1250.20">
    <property type="entry name" value="MFS general substrate transporter like domains"/>
    <property type="match status" value="1"/>
</dbReference>
<keyword evidence="10" id="KW-1185">Reference proteome</keyword>
<comment type="similarity">
    <text evidence="2">Belongs to the major facilitator superfamily.</text>
</comment>
<dbReference type="OrthoDB" id="3936150at2759"/>
<comment type="caution">
    <text evidence="9">The sequence shown here is derived from an EMBL/GenBank/DDBJ whole genome shotgun (WGS) entry which is preliminary data.</text>
</comment>
<gene>
    <name evidence="9" type="ORF">E8E12_007481</name>
</gene>
<dbReference type="PROSITE" id="PS50850">
    <property type="entry name" value="MFS"/>
    <property type="match status" value="1"/>
</dbReference>
<reference evidence="9" key="1">
    <citation type="submission" date="2019-04" db="EMBL/GenBank/DDBJ databases">
        <title>Sequencing of skin fungus with MAO and IRED activity.</title>
        <authorList>
            <person name="Marsaioli A.J."/>
            <person name="Bonatto J.M.C."/>
            <person name="Reis Junior O."/>
        </authorList>
    </citation>
    <scope>NUCLEOTIDE SEQUENCE</scope>
    <source>
        <strain evidence="9">28M1</strain>
    </source>
</reference>
<accession>A0A9P4WTU5</accession>
<proteinExistence type="inferred from homology"/>
<dbReference type="Pfam" id="PF07690">
    <property type="entry name" value="MFS_1"/>
    <property type="match status" value="1"/>
</dbReference>
<feature type="transmembrane region" description="Helical" evidence="7">
    <location>
        <begin position="107"/>
        <end position="126"/>
    </location>
</feature>
<evidence type="ECO:0000256" key="2">
    <source>
        <dbReference type="ARBA" id="ARBA00008335"/>
    </source>
</evidence>
<dbReference type="EMBL" id="SWKV01000019">
    <property type="protein sequence ID" value="KAF3041725.1"/>
    <property type="molecule type" value="Genomic_DNA"/>
</dbReference>
<feature type="transmembrane region" description="Helical" evidence="7">
    <location>
        <begin position="175"/>
        <end position="193"/>
    </location>
</feature>
<comment type="subcellular location">
    <subcellularLocation>
        <location evidence="1">Membrane</location>
        <topology evidence="1">Multi-pass membrane protein</topology>
    </subcellularLocation>
</comment>
<dbReference type="AlphaFoldDB" id="A0A9P4WTU5"/>
<feature type="transmembrane region" description="Helical" evidence="7">
    <location>
        <begin position="332"/>
        <end position="358"/>
    </location>
</feature>
<feature type="transmembrane region" description="Helical" evidence="7">
    <location>
        <begin position="205"/>
        <end position="225"/>
    </location>
</feature>
<dbReference type="PANTHER" id="PTHR23502">
    <property type="entry name" value="MAJOR FACILITATOR SUPERFAMILY"/>
    <property type="match status" value="1"/>
</dbReference>
<feature type="transmembrane region" description="Helical" evidence="7">
    <location>
        <begin position="146"/>
        <end position="163"/>
    </location>
</feature>
<dbReference type="CDD" id="cd17323">
    <property type="entry name" value="MFS_Tpo1_MDR_like"/>
    <property type="match status" value="1"/>
</dbReference>
<dbReference type="InterPro" id="IPR020846">
    <property type="entry name" value="MFS_dom"/>
</dbReference>
<evidence type="ECO:0000256" key="5">
    <source>
        <dbReference type="ARBA" id="ARBA00023136"/>
    </source>
</evidence>
<feature type="region of interest" description="Disordered" evidence="6">
    <location>
        <begin position="1"/>
        <end position="34"/>
    </location>
</feature>
<evidence type="ECO:0000259" key="8">
    <source>
        <dbReference type="PROSITE" id="PS50850"/>
    </source>
</evidence>
<dbReference type="InterPro" id="IPR011701">
    <property type="entry name" value="MFS"/>
</dbReference>
<keyword evidence="5 7" id="KW-0472">Membrane</keyword>
<dbReference type="InterPro" id="IPR036259">
    <property type="entry name" value="MFS_trans_sf"/>
</dbReference>
<evidence type="ECO:0000256" key="7">
    <source>
        <dbReference type="SAM" id="Phobius"/>
    </source>
</evidence>
<dbReference type="Proteomes" id="UP000758155">
    <property type="component" value="Unassembled WGS sequence"/>
</dbReference>
<dbReference type="GO" id="GO:0022857">
    <property type="term" value="F:transmembrane transporter activity"/>
    <property type="evidence" value="ECO:0007669"/>
    <property type="project" value="InterPro"/>
</dbReference>
<dbReference type="SUPFAM" id="SSF103473">
    <property type="entry name" value="MFS general substrate transporter"/>
    <property type="match status" value="1"/>
</dbReference>
<evidence type="ECO:0000313" key="9">
    <source>
        <dbReference type="EMBL" id="KAF3041725.1"/>
    </source>
</evidence>
<evidence type="ECO:0000256" key="1">
    <source>
        <dbReference type="ARBA" id="ARBA00004141"/>
    </source>
</evidence>
<evidence type="ECO:0000256" key="4">
    <source>
        <dbReference type="ARBA" id="ARBA00022989"/>
    </source>
</evidence>
<evidence type="ECO:0000313" key="10">
    <source>
        <dbReference type="Proteomes" id="UP000758155"/>
    </source>
</evidence>
<evidence type="ECO:0000256" key="6">
    <source>
        <dbReference type="SAM" id="MobiDB-lite"/>
    </source>
</evidence>